<evidence type="ECO:0000256" key="7">
    <source>
        <dbReference type="ARBA" id="ARBA00023136"/>
    </source>
</evidence>
<evidence type="ECO:0000256" key="4">
    <source>
        <dbReference type="ARBA" id="ARBA00022692"/>
    </source>
</evidence>
<keyword evidence="6 8" id="KW-1133">Transmembrane helix</keyword>
<organism evidence="9">
    <name type="scientific">uncultured Anaerotruncus sp</name>
    <dbReference type="NCBI Taxonomy" id="905011"/>
    <lineage>
        <taxon>Bacteria</taxon>
        <taxon>Bacillati</taxon>
        <taxon>Bacillota</taxon>
        <taxon>Clostridia</taxon>
        <taxon>Eubacteriales</taxon>
        <taxon>Oscillospiraceae</taxon>
        <taxon>Anaerotruncus</taxon>
        <taxon>environmental samples</taxon>
    </lineage>
</organism>
<sequence length="196" mass="21703">MIAKLSQSVAQYLANNFEDSDEEVLAYGLELIFQEILAFIALFTVAAFLGVADLMLFSVLAYTTVRGNANGAHASTRSICLSTYVMFMFASIGISIWAKGFLTPFFWAGIACNTIVLLLYAPGDTQEKPIFGSRLRLRCKVVGLFGMWISFGCAYWMSQGYPTRANVLMLSSTVACFMVTPIAYKLYGCQRYVEES</sequence>
<dbReference type="GO" id="GO:0008233">
    <property type="term" value="F:peptidase activity"/>
    <property type="evidence" value="ECO:0007669"/>
    <property type="project" value="UniProtKB-KW"/>
</dbReference>
<dbReference type="InterPro" id="IPR006741">
    <property type="entry name" value="AgrB"/>
</dbReference>
<evidence type="ECO:0000313" key="9">
    <source>
        <dbReference type="EMBL" id="VYS88175.1"/>
    </source>
</evidence>
<proteinExistence type="predicted"/>
<evidence type="ECO:0000256" key="6">
    <source>
        <dbReference type="ARBA" id="ARBA00022989"/>
    </source>
</evidence>
<feature type="transmembrane region" description="Helical" evidence="8">
    <location>
        <begin position="167"/>
        <end position="187"/>
    </location>
</feature>
<evidence type="ECO:0000256" key="1">
    <source>
        <dbReference type="ARBA" id="ARBA00022475"/>
    </source>
</evidence>
<name>A0A6N2S8M2_9FIRM</name>
<keyword evidence="5" id="KW-0378">Hydrolase</keyword>
<dbReference type="SMART" id="SM00793">
    <property type="entry name" value="AgrB"/>
    <property type="match status" value="1"/>
</dbReference>
<gene>
    <name evidence="9" type="ORF">AULFYP135_00754</name>
</gene>
<accession>A0A6N2S8M2</accession>
<keyword evidence="4 8" id="KW-0812">Transmembrane</keyword>
<reference evidence="9" key="1">
    <citation type="submission" date="2019-11" db="EMBL/GenBank/DDBJ databases">
        <authorList>
            <person name="Feng L."/>
        </authorList>
    </citation>
    <scope>NUCLEOTIDE SEQUENCE</scope>
    <source>
        <strain evidence="9">AundefinedLFYP135</strain>
    </source>
</reference>
<dbReference type="Pfam" id="PF04647">
    <property type="entry name" value="AgrB"/>
    <property type="match status" value="1"/>
</dbReference>
<dbReference type="AlphaFoldDB" id="A0A6N2S8M2"/>
<keyword evidence="3" id="KW-0645">Protease</keyword>
<keyword evidence="1" id="KW-1003">Cell membrane</keyword>
<feature type="transmembrane region" description="Helical" evidence="8">
    <location>
        <begin position="36"/>
        <end position="62"/>
    </location>
</feature>
<dbReference type="GO" id="GO:0016020">
    <property type="term" value="C:membrane"/>
    <property type="evidence" value="ECO:0007669"/>
    <property type="project" value="InterPro"/>
</dbReference>
<feature type="transmembrane region" description="Helical" evidence="8">
    <location>
        <begin position="74"/>
        <end position="98"/>
    </location>
</feature>
<dbReference type="GO" id="GO:0009372">
    <property type="term" value="P:quorum sensing"/>
    <property type="evidence" value="ECO:0007669"/>
    <property type="project" value="UniProtKB-KW"/>
</dbReference>
<dbReference type="EMBL" id="CACRSL010000003">
    <property type="protein sequence ID" value="VYS88175.1"/>
    <property type="molecule type" value="Genomic_DNA"/>
</dbReference>
<evidence type="ECO:0000256" key="5">
    <source>
        <dbReference type="ARBA" id="ARBA00022801"/>
    </source>
</evidence>
<feature type="transmembrane region" description="Helical" evidence="8">
    <location>
        <begin position="104"/>
        <end position="121"/>
    </location>
</feature>
<evidence type="ECO:0000256" key="2">
    <source>
        <dbReference type="ARBA" id="ARBA00022654"/>
    </source>
</evidence>
<evidence type="ECO:0000256" key="8">
    <source>
        <dbReference type="SAM" id="Phobius"/>
    </source>
</evidence>
<keyword evidence="7 8" id="KW-0472">Membrane</keyword>
<feature type="transmembrane region" description="Helical" evidence="8">
    <location>
        <begin position="141"/>
        <end position="161"/>
    </location>
</feature>
<protein>
    <submittedName>
        <fullName evidence="9">Putative accessory gene regulator protein</fullName>
    </submittedName>
</protein>
<evidence type="ECO:0000256" key="3">
    <source>
        <dbReference type="ARBA" id="ARBA00022670"/>
    </source>
</evidence>
<dbReference type="GO" id="GO:0006508">
    <property type="term" value="P:proteolysis"/>
    <property type="evidence" value="ECO:0007669"/>
    <property type="project" value="UniProtKB-KW"/>
</dbReference>
<keyword evidence="2" id="KW-0673">Quorum sensing</keyword>